<dbReference type="Proteomes" id="UP000030686">
    <property type="component" value="Unassembled WGS sequence"/>
</dbReference>
<dbReference type="AlphaFoldDB" id="W6Q375"/>
<evidence type="ECO:0000313" key="2">
    <source>
        <dbReference type="Proteomes" id="UP000030686"/>
    </source>
</evidence>
<dbReference type="EMBL" id="HG792016">
    <property type="protein sequence ID" value="CDM31043.1"/>
    <property type="molecule type" value="Genomic_DNA"/>
</dbReference>
<accession>W6Q375</accession>
<keyword evidence="2" id="KW-1185">Reference proteome</keyword>
<proteinExistence type="predicted"/>
<gene>
    <name evidence="1" type="ORF">PROQFM164_S02g001193</name>
</gene>
<organism evidence="1 2">
    <name type="scientific">Penicillium roqueforti (strain FM164)</name>
    <dbReference type="NCBI Taxonomy" id="1365484"/>
    <lineage>
        <taxon>Eukaryota</taxon>
        <taxon>Fungi</taxon>
        <taxon>Dikarya</taxon>
        <taxon>Ascomycota</taxon>
        <taxon>Pezizomycotina</taxon>
        <taxon>Eurotiomycetes</taxon>
        <taxon>Eurotiomycetidae</taxon>
        <taxon>Eurotiales</taxon>
        <taxon>Aspergillaceae</taxon>
        <taxon>Penicillium</taxon>
    </lineage>
</organism>
<protein>
    <submittedName>
        <fullName evidence="1">Genomic scaffold, ProqFM164S02</fullName>
    </submittedName>
</protein>
<name>W6Q375_PENRF</name>
<evidence type="ECO:0000313" key="1">
    <source>
        <dbReference type="EMBL" id="CDM31043.1"/>
    </source>
</evidence>
<reference evidence="1" key="1">
    <citation type="journal article" date="2014" name="Nat. Commun.">
        <title>Multiple recent horizontal transfers of a large genomic region in cheese making fungi.</title>
        <authorList>
            <person name="Cheeseman K."/>
            <person name="Ropars J."/>
            <person name="Renault P."/>
            <person name="Dupont J."/>
            <person name="Gouzy J."/>
            <person name="Branca A."/>
            <person name="Abraham A.L."/>
            <person name="Ceppi M."/>
            <person name="Conseiller E."/>
            <person name="Debuchy R."/>
            <person name="Malagnac F."/>
            <person name="Goarin A."/>
            <person name="Silar P."/>
            <person name="Lacoste S."/>
            <person name="Sallet E."/>
            <person name="Bensimon A."/>
            <person name="Giraud T."/>
            <person name="Brygoo Y."/>
        </authorList>
    </citation>
    <scope>NUCLEOTIDE SEQUENCE [LARGE SCALE GENOMIC DNA]</scope>
    <source>
        <strain evidence="1">FM164</strain>
    </source>
</reference>
<sequence length="53" mass="5673">MPGMNASGASTFQSALGTDIHALRLEATVDFNSKRNILVVQAGQYPNRVVIVL</sequence>